<dbReference type="AlphaFoldDB" id="A0A4R5Q6K7"/>
<feature type="domain" description="ABM" evidence="1">
    <location>
        <begin position="111"/>
        <end position="176"/>
    </location>
</feature>
<dbReference type="Proteomes" id="UP000295096">
    <property type="component" value="Unassembled WGS sequence"/>
</dbReference>
<dbReference type="Pfam" id="PF03992">
    <property type="entry name" value="ABM"/>
    <property type="match status" value="1"/>
</dbReference>
<protein>
    <recommendedName>
        <fullName evidence="1">ABM domain-containing protein</fullName>
    </recommendedName>
</protein>
<comment type="caution">
    <text evidence="2">The sequence shown here is derived from an EMBL/GenBank/DDBJ whole genome shotgun (WGS) entry which is preliminary data.</text>
</comment>
<gene>
    <name evidence="2" type="ORF">E2C06_33230</name>
</gene>
<name>A0A4R5Q6K7_9PROT</name>
<dbReference type="InterPro" id="IPR011008">
    <property type="entry name" value="Dimeric_a/b-barrel"/>
</dbReference>
<keyword evidence="3" id="KW-1185">Reference proteome</keyword>
<organism evidence="2 3">
    <name type="scientific">Dankookia rubra</name>
    <dbReference type="NCBI Taxonomy" id="1442381"/>
    <lineage>
        <taxon>Bacteria</taxon>
        <taxon>Pseudomonadati</taxon>
        <taxon>Pseudomonadota</taxon>
        <taxon>Alphaproteobacteria</taxon>
        <taxon>Acetobacterales</taxon>
        <taxon>Roseomonadaceae</taxon>
        <taxon>Dankookia</taxon>
    </lineage>
</organism>
<dbReference type="SUPFAM" id="SSF54909">
    <property type="entry name" value="Dimeric alpha+beta barrel"/>
    <property type="match status" value="1"/>
</dbReference>
<dbReference type="Gene3D" id="3.30.70.100">
    <property type="match status" value="1"/>
</dbReference>
<reference evidence="2 3" key="1">
    <citation type="journal article" date="2016" name="J. Microbiol.">
        <title>Dankookia rubra gen. nov., sp. nov., an alphaproteobacterium isolated from sediment of a shallow stream.</title>
        <authorList>
            <person name="Kim W.H."/>
            <person name="Kim D.H."/>
            <person name="Kang K."/>
            <person name="Ahn T.Y."/>
        </authorList>
    </citation>
    <scope>NUCLEOTIDE SEQUENCE [LARGE SCALE GENOMIC DNA]</scope>
    <source>
        <strain evidence="2 3">JCM30602</strain>
    </source>
</reference>
<dbReference type="OrthoDB" id="7259263at2"/>
<sequence>MYVVIRRTGLPGSAEEAAQRTRDHLVPLIQRRPGFRGYCGFVTEQGGAAYSVSIFDDKDTAMDAHQHVRAWIDTNMRDLMPGVPEVVAGETVFDSIAHPQEQRKDEQQPLFVVVRTYRGLPGQTETMHSVVSQHTLPAITDAPGFRGFYAFRDETDPDRAISVTLFDSREEALRSHEAVVGIMRERLGEMTYRVPQVTMGETVVLATV</sequence>
<dbReference type="EMBL" id="SMSJ01000131">
    <property type="protein sequence ID" value="TDH58326.1"/>
    <property type="molecule type" value="Genomic_DNA"/>
</dbReference>
<evidence type="ECO:0000259" key="1">
    <source>
        <dbReference type="Pfam" id="PF03992"/>
    </source>
</evidence>
<dbReference type="InterPro" id="IPR007138">
    <property type="entry name" value="ABM_dom"/>
</dbReference>
<evidence type="ECO:0000313" key="3">
    <source>
        <dbReference type="Proteomes" id="UP000295096"/>
    </source>
</evidence>
<dbReference type="RefSeq" id="WP_133292850.1">
    <property type="nucleotide sequence ID" value="NZ_SMSJ01000131.1"/>
</dbReference>
<proteinExistence type="predicted"/>
<accession>A0A4R5Q6K7</accession>
<evidence type="ECO:0000313" key="2">
    <source>
        <dbReference type="EMBL" id="TDH58326.1"/>
    </source>
</evidence>